<dbReference type="GO" id="GO:0016567">
    <property type="term" value="P:protein ubiquitination"/>
    <property type="evidence" value="ECO:0007669"/>
    <property type="project" value="InterPro"/>
</dbReference>
<dbReference type="SMART" id="SM00225">
    <property type="entry name" value="BTB"/>
    <property type="match status" value="1"/>
</dbReference>
<dbReference type="Gene3D" id="1.25.40.420">
    <property type="match status" value="1"/>
</dbReference>
<dbReference type="InterPro" id="IPR002083">
    <property type="entry name" value="MATH/TRAF_dom"/>
</dbReference>
<evidence type="ECO:0000256" key="2">
    <source>
        <dbReference type="ARBA" id="ARBA00010846"/>
    </source>
</evidence>
<organism evidence="5 6">
    <name type="scientific">Eragrostis curvula</name>
    <name type="common">weeping love grass</name>
    <dbReference type="NCBI Taxonomy" id="38414"/>
    <lineage>
        <taxon>Eukaryota</taxon>
        <taxon>Viridiplantae</taxon>
        <taxon>Streptophyta</taxon>
        <taxon>Embryophyta</taxon>
        <taxon>Tracheophyta</taxon>
        <taxon>Spermatophyta</taxon>
        <taxon>Magnoliopsida</taxon>
        <taxon>Liliopsida</taxon>
        <taxon>Poales</taxon>
        <taxon>Poaceae</taxon>
        <taxon>PACMAD clade</taxon>
        <taxon>Chloridoideae</taxon>
        <taxon>Eragrostideae</taxon>
        <taxon>Eragrostidinae</taxon>
        <taxon>Eragrostis</taxon>
    </lineage>
</organism>
<evidence type="ECO:0008006" key="7">
    <source>
        <dbReference type="Google" id="ProtNLM"/>
    </source>
</evidence>
<feature type="domain" description="BTB" evidence="3">
    <location>
        <begin position="182"/>
        <end position="245"/>
    </location>
</feature>
<dbReference type="SUPFAM" id="SSF49599">
    <property type="entry name" value="TRAF domain-like"/>
    <property type="match status" value="1"/>
</dbReference>
<dbReference type="PROSITE" id="PS50097">
    <property type="entry name" value="BTB"/>
    <property type="match status" value="1"/>
</dbReference>
<dbReference type="CDD" id="cd00121">
    <property type="entry name" value="MATH"/>
    <property type="match status" value="1"/>
</dbReference>
<evidence type="ECO:0000256" key="1">
    <source>
        <dbReference type="ARBA" id="ARBA00004906"/>
    </source>
</evidence>
<feature type="non-terminal residue" evidence="5">
    <location>
        <position position="1"/>
    </location>
</feature>
<dbReference type="SUPFAM" id="SSF54695">
    <property type="entry name" value="POZ domain"/>
    <property type="match status" value="1"/>
</dbReference>
<dbReference type="PROSITE" id="PS50144">
    <property type="entry name" value="MATH"/>
    <property type="match status" value="1"/>
</dbReference>
<dbReference type="Pfam" id="PF22486">
    <property type="entry name" value="MATH_2"/>
    <property type="match status" value="1"/>
</dbReference>
<evidence type="ECO:0000259" key="3">
    <source>
        <dbReference type="PROSITE" id="PS50097"/>
    </source>
</evidence>
<dbReference type="PANTHER" id="PTHR26379">
    <property type="entry name" value="BTB/POZ AND MATH DOMAIN-CONTAINING PROTEIN 1"/>
    <property type="match status" value="1"/>
</dbReference>
<dbReference type="EMBL" id="RWGY01000026">
    <property type="protein sequence ID" value="TVU20708.1"/>
    <property type="molecule type" value="Genomic_DNA"/>
</dbReference>
<dbReference type="Proteomes" id="UP000324897">
    <property type="component" value="Unassembled WGS sequence"/>
</dbReference>
<dbReference type="Gene3D" id="2.60.210.10">
    <property type="entry name" value="Apoptosis, Tumor Necrosis Factor Receptor Associated Protein 2, Chain A"/>
    <property type="match status" value="1"/>
</dbReference>
<dbReference type="Gramene" id="TVU20708">
    <property type="protein sequence ID" value="TVU20708"/>
    <property type="gene ID" value="EJB05_30300"/>
</dbReference>
<gene>
    <name evidence="5" type="ORF">EJB05_30300</name>
</gene>
<dbReference type="InterPro" id="IPR000210">
    <property type="entry name" value="BTB/POZ_dom"/>
</dbReference>
<accession>A0A5J9UC54</accession>
<dbReference type="Pfam" id="PF24570">
    <property type="entry name" value="BACK_BPM_SPOP"/>
    <property type="match status" value="1"/>
</dbReference>
<feature type="domain" description="MATH" evidence="4">
    <location>
        <begin position="16"/>
        <end position="151"/>
    </location>
</feature>
<keyword evidence="6" id="KW-1185">Reference proteome</keyword>
<dbReference type="Gene3D" id="3.30.710.10">
    <property type="entry name" value="Potassium Channel Kv1.1, Chain A"/>
    <property type="match status" value="1"/>
</dbReference>
<dbReference type="InterPro" id="IPR045005">
    <property type="entry name" value="BPM1-6"/>
</dbReference>
<name>A0A5J9UC54_9POAL</name>
<protein>
    <recommendedName>
        <fullName evidence="7">BTB domain-containing protein</fullName>
    </recommendedName>
</protein>
<evidence type="ECO:0000259" key="4">
    <source>
        <dbReference type="PROSITE" id="PS50144"/>
    </source>
</evidence>
<dbReference type="InterPro" id="IPR056423">
    <property type="entry name" value="BACK_BPM_SPOP"/>
</dbReference>
<dbReference type="Pfam" id="PF00651">
    <property type="entry name" value="BTB"/>
    <property type="match status" value="1"/>
</dbReference>
<evidence type="ECO:0000313" key="5">
    <source>
        <dbReference type="EMBL" id="TVU20708.1"/>
    </source>
</evidence>
<dbReference type="OrthoDB" id="688054at2759"/>
<proteinExistence type="inferred from homology"/>
<sequence length="368" mass="41364">MSSSKDESSNNAEEEEAYHVLKIDGYSRAVDTKDGMACIGSCLFPAGGHTWRILCYPMGANGSENMGFISIFVVRRDADAIDDEAVVAEVSFSLLDRDGKPVPTYSRNMGKENFLKRQGFGYYNFVKREDLEQSSSKLFIKDDCIAFRVDVRVFKEAPPMTMIPPSDMHRDLGDLLSKGTGADVEFRVRGEKFVAHRLLLGARSPVFKEQLLTAVKDDGTNNVVVEIEDMEPQVFKSLLEFIYTDACPDHIDEFVMAQSFLLAADKYNIQRLKRICEDRLLRSYIDTASISTLLVLAEKHSCPALKEACFDFLGSKDSLFAAIETREYEQLARSCPAMTTELIYNVLNREKAITDGWSQEVQVSVIKV</sequence>
<dbReference type="PANTHER" id="PTHR26379:SF382">
    <property type="entry name" value="OS10G0435900 PROTEIN"/>
    <property type="match status" value="1"/>
</dbReference>
<dbReference type="AlphaFoldDB" id="A0A5J9UC54"/>
<evidence type="ECO:0000313" key="6">
    <source>
        <dbReference type="Proteomes" id="UP000324897"/>
    </source>
</evidence>
<comment type="similarity">
    <text evidence="2">Belongs to the Tdpoz family.</text>
</comment>
<dbReference type="InterPro" id="IPR011333">
    <property type="entry name" value="SKP1/BTB/POZ_sf"/>
</dbReference>
<reference evidence="5 6" key="1">
    <citation type="journal article" date="2019" name="Sci. Rep.">
        <title>A high-quality genome of Eragrostis curvula grass provides insights into Poaceae evolution and supports new strategies to enhance forage quality.</title>
        <authorList>
            <person name="Carballo J."/>
            <person name="Santos B.A.C.M."/>
            <person name="Zappacosta D."/>
            <person name="Garbus I."/>
            <person name="Selva J.P."/>
            <person name="Gallo C.A."/>
            <person name="Diaz A."/>
            <person name="Albertini E."/>
            <person name="Caccamo M."/>
            <person name="Echenique V."/>
        </authorList>
    </citation>
    <scope>NUCLEOTIDE SEQUENCE [LARGE SCALE GENOMIC DNA]</scope>
    <source>
        <strain evidence="6">cv. Victoria</strain>
        <tissue evidence="5">Leaf</tissue>
    </source>
</reference>
<dbReference type="InterPro" id="IPR008974">
    <property type="entry name" value="TRAF-like"/>
</dbReference>
<comment type="caution">
    <text evidence="5">The sequence shown here is derived from an EMBL/GenBank/DDBJ whole genome shotgun (WGS) entry which is preliminary data.</text>
</comment>
<comment type="pathway">
    <text evidence="1">Protein modification; protein ubiquitination.</text>
</comment>